<comment type="pathway">
    <text evidence="1 6">Cell wall biogenesis; peptidoglycan biosynthesis.</text>
</comment>
<evidence type="ECO:0000256" key="4">
    <source>
        <dbReference type="ARBA" id="ARBA00022984"/>
    </source>
</evidence>
<feature type="active site" description="Proton donor/acceptor" evidence="6">
    <location>
        <position position="141"/>
    </location>
</feature>
<dbReference type="InterPro" id="IPR038063">
    <property type="entry name" value="Transpep_catalytic_dom"/>
</dbReference>
<dbReference type="Gene3D" id="2.40.440.10">
    <property type="entry name" value="L,D-transpeptidase catalytic domain-like"/>
    <property type="match status" value="1"/>
</dbReference>
<dbReference type="GO" id="GO:0071555">
    <property type="term" value="P:cell wall organization"/>
    <property type="evidence" value="ECO:0007669"/>
    <property type="project" value="UniProtKB-UniRule"/>
</dbReference>
<name>A0A081BHY5_9LACO</name>
<dbReference type="UniPathway" id="UPA00219"/>
<dbReference type="eggNOG" id="COG1376">
    <property type="taxonomic scope" value="Bacteria"/>
</dbReference>
<dbReference type="Pfam" id="PF03734">
    <property type="entry name" value="YkuD"/>
    <property type="match status" value="1"/>
</dbReference>
<evidence type="ECO:0000313" key="9">
    <source>
        <dbReference type="Proteomes" id="UP000028700"/>
    </source>
</evidence>
<dbReference type="EMBL" id="BBJM01000010">
    <property type="protein sequence ID" value="GAK47653.1"/>
    <property type="molecule type" value="Genomic_DNA"/>
</dbReference>
<dbReference type="PANTHER" id="PTHR30582">
    <property type="entry name" value="L,D-TRANSPEPTIDASE"/>
    <property type="match status" value="1"/>
</dbReference>
<dbReference type="SUPFAM" id="SSF141523">
    <property type="entry name" value="L,D-transpeptidase catalytic domain-like"/>
    <property type="match status" value="1"/>
</dbReference>
<feature type="active site" description="Nucleophile" evidence="6">
    <location>
        <position position="168"/>
    </location>
</feature>
<protein>
    <submittedName>
        <fullName evidence="8">Cell surface protein</fullName>
    </submittedName>
</protein>
<evidence type="ECO:0000313" key="8">
    <source>
        <dbReference type="EMBL" id="GAK47653.1"/>
    </source>
</evidence>
<dbReference type="GO" id="GO:0005576">
    <property type="term" value="C:extracellular region"/>
    <property type="evidence" value="ECO:0007669"/>
    <property type="project" value="TreeGrafter"/>
</dbReference>
<gene>
    <name evidence="8" type="ORF">LOSG293_100180</name>
</gene>
<evidence type="ECO:0000256" key="3">
    <source>
        <dbReference type="ARBA" id="ARBA00022960"/>
    </source>
</evidence>
<comment type="caution">
    <text evidence="8">The sequence shown here is derived from an EMBL/GenBank/DDBJ whole genome shotgun (WGS) entry which is preliminary data.</text>
</comment>
<proteinExistence type="predicted"/>
<dbReference type="STRING" id="1291743.LOSG293_100180"/>
<keyword evidence="9" id="KW-1185">Reference proteome</keyword>
<accession>A0A081BHY5</accession>
<keyword evidence="4 6" id="KW-0573">Peptidoglycan synthesis</keyword>
<reference evidence="8" key="1">
    <citation type="journal article" date="2014" name="Genome Announc.">
        <title>Draft Genome Sequence of Lactobacillus oryzae Strain SG293T.</title>
        <authorList>
            <person name="Tanizawa Y."/>
            <person name="Fujisawa T."/>
            <person name="Mochizuki T."/>
            <person name="Kaminuma E."/>
            <person name="Nakamura Y."/>
            <person name="Tohno M."/>
        </authorList>
    </citation>
    <scope>NUCLEOTIDE SEQUENCE [LARGE SCALE GENOMIC DNA]</scope>
    <source>
        <strain evidence="8">SG293</strain>
    </source>
</reference>
<evidence type="ECO:0000256" key="5">
    <source>
        <dbReference type="ARBA" id="ARBA00023316"/>
    </source>
</evidence>
<dbReference type="GO" id="GO:0018104">
    <property type="term" value="P:peptidoglycan-protein cross-linking"/>
    <property type="evidence" value="ECO:0007669"/>
    <property type="project" value="TreeGrafter"/>
</dbReference>
<dbReference type="PANTHER" id="PTHR30582:SF2">
    <property type="entry name" value="L,D-TRANSPEPTIDASE YCIB-RELATED"/>
    <property type="match status" value="1"/>
</dbReference>
<dbReference type="CDD" id="cd16913">
    <property type="entry name" value="YkuD_like"/>
    <property type="match status" value="1"/>
</dbReference>
<dbReference type="AlphaFoldDB" id="A0A081BHY5"/>
<dbReference type="GO" id="GO:0008360">
    <property type="term" value="P:regulation of cell shape"/>
    <property type="evidence" value="ECO:0007669"/>
    <property type="project" value="UniProtKB-UniRule"/>
</dbReference>
<keyword evidence="3 6" id="KW-0133">Cell shape</keyword>
<keyword evidence="2" id="KW-0808">Transferase</keyword>
<dbReference type="GO" id="GO:0071972">
    <property type="term" value="F:peptidoglycan L,D-transpeptidase activity"/>
    <property type="evidence" value="ECO:0007669"/>
    <property type="project" value="TreeGrafter"/>
</dbReference>
<dbReference type="PROSITE" id="PS52029">
    <property type="entry name" value="LD_TPASE"/>
    <property type="match status" value="1"/>
</dbReference>
<organism evidence="8 9">
    <name type="scientific">Secundilactobacillus oryzae JCM 18671</name>
    <dbReference type="NCBI Taxonomy" id="1291743"/>
    <lineage>
        <taxon>Bacteria</taxon>
        <taxon>Bacillati</taxon>
        <taxon>Bacillota</taxon>
        <taxon>Bacilli</taxon>
        <taxon>Lactobacillales</taxon>
        <taxon>Lactobacillaceae</taxon>
        <taxon>Secundilactobacillus</taxon>
    </lineage>
</organism>
<evidence type="ECO:0000259" key="7">
    <source>
        <dbReference type="PROSITE" id="PS52029"/>
    </source>
</evidence>
<evidence type="ECO:0000256" key="2">
    <source>
        <dbReference type="ARBA" id="ARBA00022679"/>
    </source>
</evidence>
<sequence length="194" mass="21872">MTVIALALAAFLINHFVVQPHQSAALQQREAKVSKTDDKEKSLVKPKTVNWRKPSQKKAYPNLDQLDNLWFKVSVKDQRVYVMSGAQVKYTMYCSTGKGNSTPIGTFHVEAERGTSFFNQESGEGANYWVSWKDHGIYLFHSVPVDKDGHYIKSEADRLGKEANSHGCVRLTIADAKWVYENAPYGMKVVITKS</sequence>
<feature type="domain" description="L,D-TPase catalytic" evidence="7">
    <location>
        <begin position="69"/>
        <end position="192"/>
    </location>
</feature>
<dbReference type="InterPro" id="IPR050979">
    <property type="entry name" value="LD-transpeptidase"/>
</dbReference>
<dbReference type="Proteomes" id="UP000028700">
    <property type="component" value="Unassembled WGS sequence"/>
</dbReference>
<evidence type="ECO:0000256" key="1">
    <source>
        <dbReference type="ARBA" id="ARBA00004752"/>
    </source>
</evidence>
<keyword evidence="5 6" id="KW-0961">Cell wall biogenesis/degradation</keyword>
<dbReference type="GO" id="GO:0016740">
    <property type="term" value="F:transferase activity"/>
    <property type="evidence" value="ECO:0007669"/>
    <property type="project" value="UniProtKB-KW"/>
</dbReference>
<dbReference type="InterPro" id="IPR005490">
    <property type="entry name" value="LD_TPept_cat_dom"/>
</dbReference>
<evidence type="ECO:0000256" key="6">
    <source>
        <dbReference type="PROSITE-ProRule" id="PRU01373"/>
    </source>
</evidence>